<protein>
    <submittedName>
        <fullName evidence="2">Uncharacterized protein</fullName>
    </submittedName>
</protein>
<sequence length="84" mass="8764">MTSAGRTHPSPSGRRSEEGRVAASSSRGTCCCGQGGSPGNRHEEWGRGTVPHAEPDRLVVLFDDVGHKTLSIAAVRDNGALVPL</sequence>
<reference evidence="3" key="1">
    <citation type="submission" date="2016-10" db="EMBL/GenBank/DDBJ databases">
        <authorList>
            <person name="Varghese N."/>
            <person name="Submissions S."/>
        </authorList>
    </citation>
    <scope>NUCLEOTIDE SEQUENCE [LARGE SCALE GENOMIC DNA]</scope>
    <source>
        <strain evidence="3">CGMCC 4.578</strain>
    </source>
</reference>
<dbReference type="EMBL" id="FOFT01000019">
    <property type="protein sequence ID" value="SES50360.1"/>
    <property type="molecule type" value="Genomic_DNA"/>
</dbReference>
<proteinExistence type="predicted"/>
<evidence type="ECO:0000313" key="2">
    <source>
        <dbReference type="EMBL" id="SES50360.1"/>
    </source>
</evidence>
<accession>A0A1H9XW12</accession>
<dbReference type="Proteomes" id="UP000199028">
    <property type="component" value="Unassembled WGS sequence"/>
</dbReference>
<evidence type="ECO:0000256" key="1">
    <source>
        <dbReference type="SAM" id="MobiDB-lite"/>
    </source>
</evidence>
<organism evidence="2 3">
    <name type="scientific">Lentzea flaviverrucosa</name>
    <dbReference type="NCBI Taxonomy" id="200379"/>
    <lineage>
        <taxon>Bacteria</taxon>
        <taxon>Bacillati</taxon>
        <taxon>Actinomycetota</taxon>
        <taxon>Actinomycetes</taxon>
        <taxon>Pseudonocardiales</taxon>
        <taxon>Pseudonocardiaceae</taxon>
        <taxon>Lentzea</taxon>
    </lineage>
</organism>
<name>A0A1H9XW12_9PSEU</name>
<evidence type="ECO:0000313" key="3">
    <source>
        <dbReference type="Proteomes" id="UP000199028"/>
    </source>
</evidence>
<keyword evidence="3" id="KW-1185">Reference proteome</keyword>
<gene>
    <name evidence="2" type="ORF">SAMN05216195_119217</name>
</gene>
<dbReference type="AlphaFoldDB" id="A0A1H9XW12"/>
<dbReference type="RefSeq" id="WP_245983878.1">
    <property type="nucleotide sequence ID" value="NZ_FOFT01000019.1"/>
</dbReference>
<feature type="region of interest" description="Disordered" evidence="1">
    <location>
        <begin position="1"/>
        <end position="51"/>
    </location>
</feature>